<feature type="compositionally biased region" description="Polar residues" evidence="1">
    <location>
        <begin position="34"/>
        <end position="44"/>
    </location>
</feature>
<proteinExistence type="predicted"/>
<organism evidence="2 3">
    <name type="scientific">Acer negundo</name>
    <name type="common">Box elder</name>
    <dbReference type="NCBI Taxonomy" id="4023"/>
    <lineage>
        <taxon>Eukaryota</taxon>
        <taxon>Viridiplantae</taxon>
        <taxon>Streptophyta</taxon>
        <taxon>Embryophyta</taxon>
        <taxon>Tracheophyta</taxon>
        <taxon>Spermatophyta</taxon>
        <taxon>Magnoliopsida</taxon>
        <taxon>eudicotyledons</taxon>
        <taxon>Gunneridae</taxon>
        <taxon>Pentapetalae</taxon>
        <taxon>rosids</taxon>
        <taxon>malvids</taxon>
        <taxon>Sapindales</taxon>
        <taxon>Sapindaceae</taxon>
        <taxon>Hippocastanoideae</taxon>
        <taxon>Acereae</taxon>
        <taxon>Acer</taxon>
    </lineage>
</organism>
<sequence length="108" mass="11575">MPQPEVGSSGWKSTTRRMVSGVLPAALENPEDQVPSTPGCTNNRIRAGHEGPSPEPVSYQWTTRAAFAVRTGCRLPIGGLTGNGSLGSLPWVSNSRLRTDTDKWNLTV</sequence>
<evidence type="ECO:0000313" key="3">
    <source>
        <dbReference type="Proteomes" id="UP001064489"/>
    </source>
</evidence>
<reference evidence="2" key="2">
    <citation type="submission" date="2023-02" db="EMBL/GenBank/DDBJ databases">
        <authorList>
            <person name="Swenson N.G."/>
            <person name="Wegrzyn J.L."/>
            <person name="Mcevoy S.L."/>
        </authorList>
    </citation>
    <scope>NUCLEOTIDE SEQUENCE</scope>
    <source>
        <strain evidence="2">91603</strain>
        <tissue evidence="2">Leaf</tissue>
    </source>
</reference>
<comment type="caution">
    <text evidence="2">The sequence shown here is derived from an EMBL/GenBank/DDBJ whole genome shotgun (WGS) entry which is preliminary data.</text>
</comment>
<protein>
    <submittedName>
        <fullName evidence="2">Uncharacterized protein</fullName>
    </submittedName>
</protein>
<dbReference type="Proteomes" id="UP001064489">
    <property type="component" value="Chromosome 1"/>
</dbReference>
<evidence type="ECO:0000256" key="1">
    <source>
        <dbReference type="SAM" id="MobiDB-lite"/>
    </source>
</evidence>
<feature type="region of interest" description="Disordered" evidence="1">
    <location>
        <begin position="28"/>
        <end position="57"/>
    </location>
</feature>
<dbReference type="EMBL" id="JAJSOW010000003">
    <property type="protein sequence ID" value="KAI9196461.1"/>
    <property type="molecule type" value="Genomic_DNA"/>
</dbReference>
<gene>
    <name evidence="2" type="ORF">LWI28_024168</name>
</gene>
<dbReference type="AlphaFoldDB" id="A0AAD5JMQ6"/>
<accession>A0AAD5JMQ6</accession>
<evidence type="ECO:0000313" key="2">
    <source>
        <dbReference type="EMBL" id="KAI9196461.1"/>
    </source>
</evidence>
<name>A0AAD5JMQ6_ACENE</name>
<reference evidence="2" key="1">
    <citation type="journal article" date="2022" name="Plant J.">
        <title>Strategies of tolerance reflected in two North American maple genomes.</title>
        <authorList>
            <person name="McEvoy S.L."/>
            <person name="Sezen U.U."/>
            <person name="Trouern-Trend A."/>
            <person name="McMahon S.M."/>
            <person name="Schaberg P.G."/>
            <person name="Yang J."/>
            <person name="Wegrzyn J.L."/>
            <person name="Swenson N.G."/>
        </authorList>
    </citation>
    <scope>NUCLEOTIDE SEQUENCE</scope>
    <source>
        <strain evidence="2">91603</strain>
    </source>
</reference>
<keyword evidence="3" id="KW-1185">Reference proteome</keyword>